<gene>
    <name evidence="1" type="ORF">CCAM_LOCUS29664</name>
</gene>
<name>A0A484MIF4_9ASTE</name>
<evidence type="ECO:0000313" key="2">
    <source>
        <dbReference type="Proteomes" id="UP000595140"/>
    </source>
</evidence>
<sequence>LSRGSLGNSLPASK</sequence>
<organism evidence="1 2">
    <name type="scientific">Cuscuta campestris</name>
    <dbReference type="NCBI Taxonomy" id="132261"/>
    <lineage>
        <taxon>Eukaryota</taxon>
        <taxon>Viridiplantae</taxon>
        <taxon>Streptophyta</taxon>
        <taxon>Embryophyta</taxon>
        <taxon>Tracheophyta</taxon>
        <taxon>Spermatophyta</taxon>
        <taxon>Magnoliopsida</taxon>
        <taxon>eudicotyledons</taxon>
        <taxon>Gunneridae</taxon>
        <taxon>Pentapetalae</taxon>
        <taxon>asterids</taxon>
        <taxon>lamiids</taxon>
        <taxon>Solanales</taxon>
        <taxon>Convolvulaceae</taxon>
        <taxon>Cuscuteae</taxon>
        <taxon>Cuscuta</taxon>
        <taxon>Cuscuta subgen. Grammica</taxon>
        <taxon>Cuscuta sect. Cleistogrammica</taxon>
    </lineage>
</organism>
<feature type="non-terminal residue" evidence="1">
    <location>
        <position position="1"/>
    </location>
</feature>
<protein>
    <submittedName>
        <fullName evidence="1">Uncharacterized protein</fullName>
    </submittedName>
</protein>
<proteinExistence type="predicted"/>
<accession>A0A484MIF4</accession>
<keyword evidence="2" id="KW-1185">Reference proteome</keyword>
<dbReference type="Proteomes" id="UP000595140">
    <property type="component" value="Unassembled WGS sequence"/>
</dbReference>
<evidence type="ECO:0000313" key="1">
    <source>
        <dbReference type="EMBL" id="VFQ87888.1"/>
    </source>
</evidence>
<dbReference type="EMBL" id="OOIL02003407">
    <property type="protein sequence ID" value="VFQ87888.1"/>
    <property type="molecule type" value="Genomic_DNA"/>
</dbReference>
<reference evidence="1 2" key="1">
    <citation type="submission" date="2018-04" db="EMBL/GenBank/DDBJ databases">
        <authorList>
            <person name="Vogel A."/>
        </authorList>
    </citation>
    <scope>NUCLEOTIDE SEQUENCE [LARGE SCALE GENOMIC DNA]</scope>
</reference>